<dbReference type="Pfam" id="PF00334">
    <property type="entry name" value="NDK"/>
    <property type="match status" value="1"/>
</dbReference>
<dbReference type="GO" id="GO:0006241">
    <property type="term" value="P:CTP biosynthetic process"/>
    <property type="evidence" value="ECO:0007669"/>
    <property type="project" value="InterPro"/>
</dbReference>
<dbReference type="EC" id="2.7.4.6" evidence="17"/>
<dbReference type="GO" id="GO:0006183">
    <property type="term" value="P:GTP biosynthetic process"/>
    <property type="evidence" value="ECO:0007669"/>
    <property type="project" value="InterPro"/>
</dbReference>
<comment type="cofactor">
    <cofactor evidence="3">
        <name>Mg(2+)</name>
        <dbReference type="ChEBI" id="CHEBI:18420"/>
    </cofactor>
</comment>
<evidence type="ECO:0000256" key="2">
    <source>
        <dbReference type="ARBA" id="ARBA00000937"/>
    </source>
</evidence>
<dbReference type="PROSITE" id="PS00469">
    <property type="entry name" value="NDPK"/>
    <property type="match status" value="1"/>
</dbReference>
<keyword evidence="9 17" id="KW-0547">Nucleotide-binding</keyword>
<dbReference type="PRINTS" id="PR01243">
    <property type="entry name" value="NUCDPKINASE"/>
</dbReference>
<dbReference type="AlphaFoldDB" id="A0AAW2KDT5"/>
<reference evidence="19" key="2">
    <citation type="journal article" date="2024" name="Plant">
        <title>Genomic evolution and insights into agronomic trait innovations of Sesamum species.</title>
        <authorList>
            <person name="Miao H."/>
            <person name="Wang L."/>
            <person name="Qu L."/>
            <person name="Liu H."/>
            <person name="Sun Y."/>
            <person name="Le M."/>
            <person name="Wang Q."/>
            <person name="Wei S."/>
            <person name="Zheng Y."/>
            <person name="Lin W."/>
            <person name="Duan Y."/>
            <person name="Cao H."/>
            <person name="Xiong S."/>
            <person name="Wang X."/>
            <person name="Wei L."/>
            <person name="Li C."/>
            <person name="Ma Q."/>
            <person name="Ju M."/>
            <person name="Zhao R."/>
            <person name="Li G."/>
            <person name="Mu C."/>
            <person name="Tian Q."/>
            <person name="Mei H."/>
            <person name="Zhang T."/>
            <person name="Gao T."/>
            <person name="Zhang H."/>
        </authorList>
    </citation>
    <scope>NUCLEOTIDE SEQUENCE</scope>
    <source>
        <strain evidence="19">KEN8</strain>
    </source>
</reference>
<evidence type="ECO:0000256" key="3">
    <source>
        <dbReference type="ARBA" id="ARBA00001946"/>
    </source>
</evidence>
<evidence type="ECO:0000256" key="13">
    <source>
        <dbReference type="ARBA" id="ARBA00023080"/>
    </source>
</evidence>
<dbReference type="NCBIfam" id="NF001908">
    <property type="entry name" value="PRK00668.1"/>
    <property type="match status" value="1"/>
</dbReference>
<evidence type="ECO:0000256" key="4">
    <source>
        <dbReference type="ARBA" id="ARBA00004456"/>
    </source>
</evidence>
<evidence type="ECO:0000256" key="8">
    <source>
        <dbReference type="ARBA" id="ARBA00022723"/>
    </source>
</evidence>
<comment type="subunit">
    <text evidence="6">Homohexamer.</text>
</comment>
<keyword evidence="13" id="KW-0546">Nucleotide metabolism</keyword>
<gene>
    <name evidence="19" type="ORF">Scaly_2997900</name>
</gene>
<dbReference type="EMBL" id="JACGWM010000420">
    <property type="protein sequence ID" value="KAL0305100.1"/>
    <property type="molecule type" value="Genomic_DNA"/>
</dbReference>
<evidence type="ECO:0000256" key="9">
    <source>
        <dbReference type="ARBA" id="ARBA00022741"/>
    </source>
</evidence>
<dbReference type="InterPro" id="IPR036850">
    <property type="entry name" value="NDK-like_dom_sf"/>
</dbReference>
<dbReference type="GO" id="GO:0009543">
    <property type="term" value="C:chloroplast thylakoid lumen"/>
    <property type="evidence" value="ECO:0007669"/>
    <property type="project" value="UniProtKB-SubCell"/>
</dbReference>
<evidence type="ECO:0000256" key="15">
    <source>
        <dbReference type="PROSITE-ProRule" id="PRU00706"/>
    </source>
</evidence>
<dbReference type="InterPro" id="IPR001564">
    <property type="entry name" value="Nucleoside_diP_kinase"/>
</dbReference>
<dbReference type="CDD" id="cd04413">
    <property type="entry name" value="NDPk_I"/>
    <property type="match status" value="1"/>
</dbReference>
<sequence length="173" mass="19397">MPITDFSNSCPPLLSPYTLAFTYAPAFPTHSMPHSHLFPKISEIISRFERKGFKLVAIKVVVPSKDFAKKHYHDLKERPFFSGLCDFLSSGPVIAMVWEGEGVIRYGRKLIGATDPQKSEPGTIRGDLAVQVGRNIIHGSDGPETAKDEIKLWFKPDELVNYTSNEEKWIYGG</sequence>
<name>A0AAW2KDT5_9LAMI</name>
<dbReference type="GO" id="GO:0005524">
    <property type="term" value="F:ATP binding"/>
    <property type="evidence" value="ECO:0007669"/>
    <property type="project" value="UniProtKB-KW"/>
</dbReference>
<comment type="function">
    <text evidence="14">Major role in the synthesis of nucleoside triphosphates other than ATP. The ATP gamma phosphate is transferred to the NDP beta phosphate via a ping-pong mechanism, using a phosphorylated active-site intermediate. Shows the highest specificity towards GDP.</text>
</comment>
<evidence type="ECO:0000256" key="10">
    <source>
        <dbReference type="ARBA" id="ARBA00022777"/>
    </source>
</evidence>
<accession>A0AAW2KDT5</accession>
<keyword evidence="7 17" id="KW-0808">Transferase</keyword>
<evidence type="ECO:0000256" key="16">
    <source>
        <dbReference type="RuleBase" id="RU004011"/>
    </source>
</evidence>
<evidence type="ECO:0000256" key="11">
    <source>
        <dbReference type="ARBA" id="ARBA00022840"/>
    </source>
</evidence>
<dbReference type="InterPro" id="IPR023005">
    <property type="entry name" value="Nucleoside_diP_kinase_AS"/>
</dbReference>
<proteinExistence type="inferred from homology"/>
<evidence type="ECO:0000256" key="1">
    <source>
        <dbReference type="ARBA" id="ARBA00000082"/>
    </source>
</evidence>
<evidence type="ECO:0000256" key="14">
    <source>
        <dbReference type="ARBA" id="ARBA00058621"/>
    </source>
</evidence>
<reference evidence="19" key="1">
    <citation type="submission" date="2020-06" db="EMBL/GenBank/DDBJ databases">
        <authorList>
            <person name="Li T."/>
            <person name="Hu X."/>
            <person name="Zhang T."/>
            <person name="Song X."/>
            <person name="Zhang H."/>
            <person name="Dai N."/>
            <person name="Sheng W."/>
            <person name="Hou X."/>
            <person name="Wei L."/>
        </authorList>
    </citation>
    <scope>NUCLEOTIDE SEQUENCE</scope>
    <source>
        <strain evidence="19">KEN8</strain>
        <tissue evidence="19">Leaf</tissue>
    </source>
</reference>
<evidence type="ECO:0000256" key="6">
    <source>
        <dbReference type="ARBA" id="ARBA00011643"/>
    </source>
</evidence>
<comment type="caution">
    <text evidence="15">Lacks conserved residue(s) required for the propagation of feature annotation.</text>
</comment>
<organism evidence="19">
    <name type="scientific">Sesamum calycinum</name>
    <dbReference type="NCBI Taxonomy" id="2727403"/>
    <lineage>
        <taxon>Eukaryota</taxon>
        <taxon>Viridiplantae</taxon>
        <taxon>Streptophyta</taxon>
        <taxon>Embryophyta</taxon>
        <taxon>Tracheophyta</taxon>
        <taxon>Spermatophyta</taxon>
        <taxon>Magnoliopsida</taxon>
        <taxon>eudicotyledons</taxon>
        <taxon>Gunneridae</taxon>
        <taxon>Pentapetalae</taxon>
        <taxon>asterids</taxon>
        <taxon>lamiids</taxon>
        <taxon>Lamiales</taxon>
        <taxon>Pedaliaceae</taxon>
        <taxon>Sesamum</taxon>
    </lineage>
</organism>
<keyword evidence="11 17" id="KW-0067">ATP-binding</keyword>
<dbReference type="GO" id="GO:0046872">
    <property type="term" value="F:metal ion binding"/>
    <property type="evidence" value="ECO:0007669"/>
    <property type="project" value="UniProtKB-KW"/>
</dbReference>
<evidence type="ECO:0000256" key="7">
    <source>
        <dbReference type="ARBA" id="ARBA00022679"/>
    </source>
</evidence>
<dbReference type="FunFam" id="3.30.70.141:FF:000005">
    <property type="entry name" value="Nucleoside diphosphate kinase"/>
    <property type="match status" value="1"/>
</dbReference>
<keyword evidence="12" id="KW-0460">Magnesium</keyword>
<comment type="catalytic activity">
    <reaction evidence="1 17">
        <text>a 2'-deoxyribonucleoside 5'-diphosphate + ATP = a 2'-deoxyribonucleoside 5'-triphosphate + ADP</text>
        <dbReference type="Rhea" id="RHEA:44640"/>
        <dbReference type="ChEBI" id="CHEBI:30616"/>
        <dbReference type="ChEBI" id="CHEBI:61560"/>
        <dbReference type="ChEBI" id="CHEBI:73316"/>
        <dbReference type="ChEBI" id="CHEBI:456216"/>
        <dbReference type="EC" id="2.7.4.6"/>
    </reaction>
</comment>
<evidence type="ECO:0000313" key="19">
    <source>
        <dbReference type="EMBL" id="KAL0305100.1"/>
    </source>
</evidence>
<dbReference type="InterPro" id="IPR034907">
    <property type="entry name" value="NDK-like_dom"/>
</dbReference>
<dbReference type="Gene3D" id="3.30.70.141">
    <property type="entry name" value="Nucleoside diphosphate kinase-like domain"/>
    <property type="match status" value="1"/>
</dbReference>
<feature type="domain" description="Nucleoside diphosphate kinase-like" evidence="18">
    <location>
        <begin position="36"/>
        <end position="161"/>
    </location>
</feature>
<comment type="catalytic activity">
    <reaction evidence="2">
        <text>a ribonucleoside 5'-diphosphate + ATP = a ribonucleoside 5'-triphosphate + ADP</text>
        <dbReference type="Rhea" id="RHEA:18113"/>
        <dbReference type="ChEBI" id="CHEBI:30616"/>
        <dbReference type="ChEBI" id="CHEBI:57930"/>
        <dbReference type="ChEBI" id="CHEBI:61557"/>
        <dbReference type="ChEBI" id="CHEBI:456216"/>
        <dbReference type="EC" id="2.7.4.6"/>
    </reaction>
</comment>
<keyword evidence="10 17" id="KW-0418">Kinase</keyword>
<comment type="caution">
    <text evidence="19">The sequence shown here is derived from an EMBL/GenBank/DDBJ whole genome shotgun (WGS) entry which is preliminary data.</text>
</comment>
<dbReference type="SMART" id="SM00562">
    <property type="entry name" value="NDK"/>
    <property type="match status" value="1"/>
</dbReference>
<protein>
    <recommendedName>
        <fullName evidence="17">Nucleoside diphosphate kinase</fullName>
        <ecNumber evidence="17">2.7.4.6</ecNumber>
    </recommendedName>
</protein>
<evidence type="ECO:0000256" key="12">
    <source>
        <dbReference type="ARBA" id="ARBA00022842"/>
    </source>
</evidence>
<comment type="subcellular location">
    <subcellularLocation>
        <location evidence="4">Plastid</location>
        <location evidence="4">Chloroplast thylakoid lumen</location>
    </subcellularLocation>
</comment>
<dbReference type="GO" id="GO:0006228">
    <property type="term" value="P:UTP biosynthetic process"/>
    <property type="evidence" value="ECO:0007669"/>
    <property type="project" value="InterPro"/>
</dbReference>
<evidence type="ECO:0000259" key="18">
    <source>
        <dbReference type="SMART" id="SM00562"/>
    </source>
</evidence>
<comment type="similarity">
    <text evidence="5 15 16">Belongs to the NDK family.</text>
</comment>
<evidence type="ECO:0000256" key="17">
    <source>
        <dbReference type="RuleBase" id="RU004013"/>
    </source>
</evidence>
<keyword evidence="8" id="KW-0479">Metal-binding</keyword>
<dbReference type="SUPFAM" id="SSF54919">
    <property type="entry name" value="Nucleoside diphosphate kinase, NDK"/>
    <property type="match status" value="1"/>
</dbReference>
<dbReference type="PROSITE" id="PS51374">
    <property type="entry name" value="NDPK_LIKE"/>
    <property type="match status" value="1"/>
</dbReference>
<dbReference type="GO" id="GO:0004550">
    <property type="term" value="F:nucleoside diphosphate kinase activity"/>
    <property type="evidence" value="ECO:0007669"/>
    <property type="project" value="UniProtKB-EC"/>
</dbReference>
<evidence type="ECO:0000256" key="5">
    <source>
        <dbReference type="ARBA" id="ARBA00008142"/>
    </source>
</evidence>
<dbReference type="PANTHER" id="PTHR11349">
    <property type="entry name" value="NUCLEOSIDE DIPHOSPHATE KINASE"/>
    <property type="match status" value="1"/>
</dbReference>